<feature type="signal peptide" evidence="4">
    <location>
        <begin position="1"/>
        <end position="18"/>
    </location>
</feature>
<name>C1E192_MICCC</name>
<keyword evidence="4" id="KW-0732">Signal</keyword>
<proteinExistence type="predicted"/>
<dbReference type="SUPFAM" id="SSF57414">
    <property type="entry name" value="Hairpin loop containing domain-like"/>
    <property type="match status" value="1"/>
</dbReference>
<keyword evidence="3" id="KW-0472">Membrane</keyword>
<sequence length="635" mass="70088">MMTRIALFLVTLLPLAAASDVGNEGWTVPPFKCFGTTAVNKYEMTSVPSDLSGITWNPSTKTLFAVNNGDRMIYEIEYPNKLIQKWDVKALTLDLEGISALGGRKFAITDENPVKITEVTLNTDGTYSGATTLVQGITPKAASNLGFEGVTKIGTTYYAVQEVSPAKLWKLESGATAYTDLSGDLEKHATYQLKSIGGLTRGGDATDELFLMAKTYTGTGRDGSSKYYQKGIIRYKISDGTILERFGGEMCNMGQPEGLTFWKDDTSGKIRMLMVGETHEARLYEADPSCTDAIGSITNNMATCVEKKVSTATCEKTKADGGCPWTRCDKDITDHNKICTDDTPGVTDCTETQCFNRCNNTLVKGNKCTHWAYDVAEKECYIFAGCKNDKFDADYTTYAMEDPTCEKTRAKAPLGCEKRRCDKDISKHNKICTDDTPGTTDCTLDQCEDKCKKHTDFTCTTYAYDVKEKECYLFETCEGEKFDEDYSTYVLRDPTCEEPRNSTGGGGCTQRRCDKDVTPHTKICVDDCPEAQCTIDQCEIYCAQTTFTKEHAEAYCTHWAYDEVDKECYLFYGCKGEQYDDDYTLFTQSYGERTKLQGKHGKTIAKTPTCPAKSGAASNVAGAFTFLAAAALVAV</sequence>
<feature type="domain" description="Apple" evidence="5">
    <location>
        <begin position="421"/>
        <end position="496"/>
    </location>
</feature>
<evidence type="ECO:0000256" key="4">
    <source>
        <dbReference type="SAM" id="SignalP"/>
    </source>
</evidence>
<evidence type="ECO:0000313" key="7">
    <source>
        <dbReference type="Proteomes" id="UP000002009"/>
    </source>
</evidence>
<dbReference type="EMBL" id="CP001324">
    <property type="protein sequence ID" value="ACO62130.1"/>
    <property type="molecule type" value="Genomic_DNA"/>
</dbReference>
<dbReference type="OrthoDB" id="496739at2759"/>
<dbReference type="SUPFAM" id="SSF50956">
    <property type="entry name" value="Thermostable phytase (3-phytase)"/>
    <property type="match status" value="1"/>
</dbReference>
<gene>
    <name evidence="6" type="ORF">MICPUN_56788</name>
</gene>
<dbReference type="InterPro" id="IPR003609">
    <property type="entry name" value="Pan_app"/>
</dbReference>
<dbReference type="OMA" id="THWAYDV"/>
<keyword evidence="2" id="KW-1003">Cell membrane</keyword>
<dbReference type="PROSITE" id="PS50948">
    <property type="entry name" value="PAN"/>
    <property type="match status" value="1"/>
</dbReference>
<dbReference type="RefSeq" id="XP_002500872.1">
    <property type="nucleotide sequence ID" value="XM_002500826.1"/>
</dbReference>
<dbReference type="GeneID" id="8241631"/>
<dbReference type="GO" id="GO:0005886">
    <property type="term" value="C:plasma membrane"/>
    <property type="evidence" value="ECO:0007669"/>
    <property type="project" value="UniProtKB-SubCell"/>
</dbReference>
<dbReference type="Proteomes" id="UP000002009">
    <property type="component" value="Chromosome 3"/>
</dbReference>
<evidence type="ECO:0000259" key="5">
    <source>
        <dbReference type="PROSITE" id="PS50948"/>
    </source>
</evidence>
<dbReference type="InterPro" id="IPR009722">
    <property type="entry name" value="YjiK/CarP"/>
</dbReference>
<evidence type="ECO:0000256" key="3">
    <source>
        <dbReference type="ARBA" id="ARBA00023136"/>
    </source>
</evidence>
<protein>
    <recommendedName>
        <fullName evidence="5">Apple domain-containing protein</fullName>
    </recommendedName>
</protein>
<evidence type="ECO:0000256" key="2">
    <source>
        <dbReference type="ARBA" id="ARBA00022475"/>
    </source>
</evidence>
<organism evidence="6 7">
    <name type="scientific">Micromonas commoda (strain RCC299 / NOUM17 / CCMP2709)</name>
    <name type="common">Picoplanktonic green alga</name>
    <dbReference type="NCBI Taxonomy" id="296587"/>
    <lineage>
        <taxon>Eukaryota</taxon>
        <taxon>Viridiplantae</taxon>
        <taxon>Chlorophyta</taxon>
        <taxon>Mamiellophyceae</taxon>
        <taxon>Mamiellales</taxon>
        <taxon>Mamiellaceae</taxon>
        <taxon>Micromonas</taxon>
    </lineage>
</organism>
<evidence type="ECO:0000313" key="6">
    <source>
        <dbReference type="EMBL" id="ACO62130.1"/>
    </source>
</evidence>
<dbReference type="InParanoid" id="C1E192"/>
<evidence type="ECO:0000256" key="1">
    <source>
        <dbReference type="ARBA" id="ARBA00004236"/>
    </source>
</evidence>
<comment type="subcellular location">
    <subcellularLocation>
        <location evidence="1">Cell membrane</location>
    </subcellularLocation>
</comment>
<reference evidence="6 7" key="1">
    <citation type="journal article" date="2009" name="Science">
        <title>Green evolution and dynamic adaptations revealed by genomes of the marine picoeukaryotes Micromonas.</title>
        <authorList>
            <person name="Worden A.Z."/>
            <person name="Lee J.H."/>
            <person name="Mock T."/>
            <person name="Rouze P."/>
            <person name="Simmons M.P."/>
            <person name="Aerts A.L."/>
            <person name="Allen A.E."/>
            <person name="Cuvelier M.L."/>
            <person name="Derelle E."/>
            <person name="Everett M.V."/>
            <person name="Foulon E."/>
            <person name="Grimwood J."/>
            <person name="Gundlach H."/>
            <person name="Henrissat B."/>
            <person name="Napoli C."/>
            <person name="McDonald S.M."/>
            <person name="Parker M.S."/>
            <person name="Rombauts S."/>
            <person name="Salamov A."/>
            <person name="Von Dassow P."/>
            <person name="Badger J.H."/>
            <person name="Coutinho P.M."/>
            <person name="Demir E."/>
            <person name="Dubchak I."/>
            <person name="Gentemann C."/>
            <person name="Eikrem W."/>
            <person name="Gready J.E."/>
            <person name="John U."/>
            <person name="Lanier W."/>
            <person name="Lindquist E.A."/>
            <person name="Lucas S."/>
            <person name="Mayer K.F."/>
            <person name="Moreau H."/>
            <person name="Not F."/>
            <person name="Otillar R."/>
            <person name="Panaud O."/>
            <person name="Pangilinan J."/>
            <person name="Paulsen I."/>
            <person name="Piegu B."/>
            <person name="Poliakov A."/>
            <person name="Robbens S."/>
            <person name="Schmutz J."/>
            <person name="Toulza E."/>
            <person name="Wyss T."/>
            <person name="Zelensky A."/>
            <person name="Zhou K."/>
            <person name="Armbrust E.V."/>
            <person name="Bhattacharya D."/>
            <person name="Goodenough U.W."/>
            <person name="Van de Peer Y."/>
            <person name="Grigoriev I.V."/>
        </authorList>
    </citation>
    <scope>NUCLEOTIDE SEQUENCE [LARGE SCALE GENOMIC DNA]</scope>
    <source>
        <strain evidence="7">RCC299 / NOUM17</strain>
    </source>
</reference>
<dbReference type="Pfam" id="PF06977">
    <property type="entry name" value="SdiA-regulated"/>
    <property type="match status" value="1"/>
</dbReference>
<keyword evidence="7" id="KW-1185">Reference proteome</keyword>
<accession>C1E192</accession>
<dbReference type="KEGG" id="mis:MICPUN_56788"/>
<dbReference type="eggNOG" id="ENOG502SX4E">
    <property type="taxonomic scope" value="Eukaryota"/>
</dbReference>
<dbReference type="AlphaFoldDB" id="C1E192"/>
<feature type="chain" id="PRO_5002908872" description="Apple domain-containing protein" evidence="4">
    <location>
        <begin position="19"/>
        <end position="635"/>
    </location>
</feature>